<reference evidence="3" key="2">
    <citation type="submission" date="2022-03" db="EMBL/GenBank/DDBJ databases">
        <title>Draft title - Genomic analysis of global carrot germplasm unveils the trajectory of domestication and the origin of high carotenoid orange carrot.</title>
        <authorList>
            <person name="Iorizzo M."/>
            <person name="Ellison S."/>
            <person name="Senalik D."/>
            <person name="Macko-Podgorni A."/>
            <person name="Grzebelus D."/>
            <person name="Bostan H."/>
            <person name="Rolling W."/>
            <person name="Curaba J."/>
            <person name="Simon P."/>
        </authorList>
    </citation>
    <scope>NUCLEOTIDE SEQUENCE</scope>
    <source>
        <tissue evidence="3">Leaf</tissue>
    </source>
</reference>
<evidence type="ECO:0000313" key="4">
    <source>
        <dbReference type="Proteomes" id="UP000077755"/>
    </source>
</evidence>
<dbReference type="GO" id="GO:0003729">
    <property type="term" value="F:mRNA binding"/>
    <property type="evidence" value="ECO:0007669"/>
    <property type="project" value="UniProtKB-ARBA"/>
</dbReference>
<keyword evidence="4" id="KW-1185">Reference proteome</keyword>
<gene>
    <name evidence="3" type="ORF">DCAR_0518817</name>
</gene>
<proteinExistence type="predicted"/>
<dbReference type="Proteomes" id="UP000077755">
    <property type="component" value="Chromosome 5"/>
</dbReference>
<dbReference type="SUPFAM" id="SSF54189">
    <property type="entry name" value="Ribosomal proteins S24e, L23 and L15e"/>
    <property type="match status" value="1"/>
</dbReference>
<evidence type="ECO:0000256" key="2">
    <source>
        <dbReference type="ARBA" id="ARBA00023274"/>
    </source>
</evidence>
<dbReference type="GO" id="GO:0006412">
    <property type="term" value="P:translation"/>
    <property type="evidence" value="ECO:0007669"/>
    <property type="project" value="InterPro"/>
</dbReference>
<dbReference type="GO" id="GO:0005840">
    <property type="term" value="C:ribosome"/>
    <property type="evidence" value="ECO:0007669"/>
    <property type="project" value="UniProtKB-KW"/>
</dbReference>
<organism evidence="3 4">
    <name type="scientific">Daucus carota subsp. sativus</name>
    <name type="common">Carrot</name>
    <dbReference type="NCBI Taxonomy" id="79200"/>
    <lineage>
        <taxon>Eukaryota</taxon>
        <taxon>Viridiplantae</taxon>
        <taxon>Streptophyta</taxon>
        <taxon>Embryophyta</taxon>
        <taxon>Tracheophyta</taxon>
        <taxon>Spermatophyta</taxon>
        <taxon>Magnoliopsida</taxon>
        <taxon>eudicotyledons</taxon>
        <taxon>Gunneridae</taxon>
        <taxon>Pentapetalae</taxon>
        <taxon>asterids</taxon>
        <taxon>campanulids</taxon>
        <taxon>Apiales</taxon>
        <taxon>Apiaceae</taxon>
        <taxon>Apioideae</taxon>
        <taxon>Scandiceae</taxon>
        <taxon>Daucinae</taxon>
        <taxon>Daucus</taxon>
        <taxon>Daucus sect. Daucus</taxon>
    </lineage>
</organism>
<dbReference type="InterPro" id="IPR012678">
    <property type="entry name" value="Ribosomal_uL23/eL15/eS24_sf"/>
</dbReference>
<keyword evidence="1" id="KW-0689">Ribosomal protein</keyword>
<accession>A0AAF1B0R9</accession>
<dbReference type="GO" id="GO:1990904">
    <property type="term" value="C:ribonucleoprotein complex"/>
    <property type="evidence" value="ECO:0007669"/>
    <property type="project" value="UniProtKB-KW"/>
</dbReference>
<reference evidence="3" key="1">
    <citation type="journal article" date="2016" name="Nat. Genet.">
        <title>A high-quality carrot genome assembly provides new insights into carotenoid accumulation and asterid genome evolution.</title>
        <authorList>
            <person name="Iorizzo M."/>
            <person name="Ellison S."/>
            <person name="Senalik D."/>
            <person name="Zeng P."/>
            <person name="Satapoomin P."/>
            <person name="Huang J."/>
            <person name="Bowman M."/>
            <person name="Iovene M."/>
            <person name="Sanseverino W."/>
            <person name="Cavagnaro P."/>
            <person name="Yildiz M."/>
            <person name="Macko-Podgorni A."/>
            <person name="Moranska E."/>
            <person name="Grzebelus E."/>
            <person name="Grzebelus D."/>
            <person name="Ashrafi H."/>
            <person name="Zheng Z."/>
            <person name="Cheng S."/>
            <person name="Spooner D."/>
            <person name="Van Deynze A."/>
            <person name="Simon P."/>
        </authorList>
    </citation>
    <scope>NUCLEOTIDE SEQUENCE</scope>
    <source>
        <tissue evidence="3">Leaf</tissue>
    </source>
</reference>
<sequence>MMYLVIRENRYTSNVESESTRTIIKHWVELFFGVKIIVRRMRIIMGQTIHYIRLIIMLQPGYSIPPLIIRGYFSIYVKKVNKDKN</sequence>
<keyword evidence="2" id="KW-0687">Ribonucleoprotein</keyword>
<protein>
    <submittedName>
        <fullName evidence="3">Uncharacterized protein</fullName>
    </submittedName>
</protein>
<dbReference type="AlphaFoldDB" id="A0AAF1B0R9"/>
<dbReference type="EMBL" id="CP093347">
    <property type="protein sequence ID" value="WOG99465.1"/>
    <property type="molecule type" value="Genomic_DNA"/>
</dbReference>
<name>A0AAF1B0R9_DAUCS</name>
<evidence type="ECO:0000313" key="3">
    <source>
        <dbReference type="EMBL" id="WOG99465.1"/>
    </source>
</evidence>
<evidence type="ECO:0000256" key="1">
    <source>
        <dbReference type="ARBA" id="ARBA00022980"/>
    </source>
</evidence>
<dbReference type="GO" id="GO:0003735">
    <property type="term" value="F:structural constituent of ribosome"/>
    <property type="evidence" value="ECO:0007669"/>
    <property type="project" value="InterPro"/>
</dbReference>